<keyword evidence="2" id="KW-1185">Reference proteome</keyword>
<name>A0AAD7B162_9AGAR</name>
<dbReference type="AlphaFoldDB" id="A0AAD7B162"/>
<sequence>MSLTVRLTVCGYIPAVSVSYTAKPTHQQLANQNIGSTKKSVLMDTYIHTEWVSCWMQYTPPFNPAHKPRILGVQKEHCHPHQKWNRQKKLSRFWPDEILKERELSKLQLVIDQCRSIIMLSKAPTVSFPFAILGKQNGNGRETVCNRLRTVSERIILGYLFYSVQRGPAVPGCFGVHREPICAVSESFDTNREGDWKFIKQDWFD</sequence>
<gene>
    <name evidence="1" type="ORF">FB45DRAFT_878073</name>
</gene>
<proteinExistence type="predicted"/>
<organism evidence="1 2">
    <name type="scientific">Roridomyces roridus</name>
    <dbReference type="NCBI Taxonomy" id="1738132"/>
    <lineage>
        <taxon>Eukaryota</taxon>
        <taxon>Fungi</taxon>
        <taxon>Dikarya</taxon>
        <taxon>Basidiomycota</taxon>
        <taxon>Agaricomycotina</taxon>
        <taxon>Agaricomycetes</taxon>
        <taxon>Agaricomycetidae</taxon>
        <taxon>Agaricales</taxon>
        <taxon>Marasmiineae</taxon>
        <taxon>Mycenaceae</taxon>
        <taxon>Roridomyces</taxon>
    </lineage>
</organism>
<accession>A0AAD7B162</accession>
<evidence type="ECO:0000313" key="2">
    <source>
        <dbReference type="Proteomes" id="UP001221142"/>
    </source>
</evidence>
<evidence type="ECO:0000313" key="1">
    <source>
        <dbReference type="EMBL" id="KAJ7606925.1"/>
    </source>
</evidence>
<protein>
    <submittedName>
        <fullName evidence="1">Uncharacterized protein</fullName>
    </submittedName>
</protein>
<reference evidence="1" key="1">
    <citation type="submission" date="2023-03" db="EMBL/GenBank/DDBJ databases">
        <title>Massive genome expansion in bonnet fungi (Mycena s.s.) driven by repeated elements and novel gene families across ecological guilds.</title>
        <authorList>
            <consortium name="Lawrence Berkeley National Laboratory"/>
            <person name="Harder C.B."/>
            <person name="Miyauchi S."/>
            <person name="Viragh M."/>
            <person name="Kuo A."/>
            <person name="Thoen E."/>
            <person name="Andreopoulos B."/>
            <person name="Lu D."/>
            <person name="Skrede I."/>
            <person name="Drula E."/>
            <person name="Henrissat B."/>
            <person name="Morin E."/>
            <person name="Kohler A."/>
            <person name="Barry K."/>
            <person name="LaButti K."/>
            <person name="Morin E."/>
            <person name="Salamov A."/>
            <person name="Lipzen A."/>
            <person name="Mereny Z."/>
            <person name="Hegedus B."/>
            <person name="Baldrian P."/>
            <person name="Stursova M."/>
            <person name="Weitz H."/>
            <person name="Taylor A."/>
            <person name="Grigoriev I.V."/>
            <person name="Nagy L.G."/>
            <person name="Martin F."/>
            <person name="Kauserud H."/>
        </authorList>
    </citation>
    <scope>NUCLEOTIDE SEQUENCE</scope>
    <source>
        <strain evidence="1">9284</strain>
    </source>
</reference>
<dbReference type="EMBL" id="JARKIF010000053">
    <property type="protein sequence ID" value="KAJ7606925.1"/>
    <property type="molecule type" value="Genomic_DNA"/>
</dbReference>
<dbReference type="Proteomes" id="UP001221142">
    <property type="component" value="Unassembled WGS sequence"/>
</dbReference>
<comment type="caution">
    <text evidence="1">The sequence shown here is derived from an EMBL/GenBank/DDBJ whole genome shotgun (WGS) entry which is preliminary data.</text>
</comment>